<feature type="region of interest" description="Disordered" evidence="1">
    <location>
        <begin position="41"/>
        <end position="66"/>
    </location>
</feature>
<evidence type="ECO:0000256" key="1">
    <source>
        <dbReference type="SAM" id="MobiDB-lite"/>
    </source>
</evidence>
<evidence type="ECO:0000313" key="3">
    <source>
        <dbReference type="EMBL" id="GJE00152.1"/>
    </source>
</evidence>
<dbReference type="RefSeq" id="WP_238235034.1">
    <property type="nucleotide sequence ID" value="NZ_BPQQ01000022.1"/>
</dbReference>
<feature type="signal peptide" evidence="2">
    <location>
        <begin position="1"/>
        <end position="34"/>
    </location>
</feature>
<evidence type="ECO:0000313" key="4">
    <source>
        <dbReference type="Proteomes" id="UP001055153"/>
    </source>
</evidence>
<proteinExistence type="predicted"/>
<organism evidence="3 4">
    <name type="scientific">Methylobacterium isbiliense</name>
    <dbReference type="NCBI Taxonomy" id="315478"/>
    <lineage>
        <taxon>Bacteria</taxon>
        <taxon>Pseudomonadati</taxon>
        <taxon>Pseudomonadota</taxon>
        <taxon>Alphaproteobacteria</taxon>
        <taxon>Hyphomicrobiales</taxon>
        <taxon>Methylobacteriaceae</taxon>
        <taxon>Methylobacterium</taxon>
    </lineage>
</organism>
<accession>A0ABQ4SAK9</accession>
<reference evidence="3" key="1">
    <citation type="journal article" date="2021" name="Front. Microbiol.">
        <title>Comprehensive Comparative Genomics and Phenotyping of Methylobacterium Species.</title>
        <authorList>
            <person name="Alessa O."/>
            <person name="Ogura Y."/>
            <person name="Fujitani Y."/>
            <person name="Takami H."/>
            <person name="Hayashi T."/>
            <person name="Sahin N."/>
            <person name="Tani A."/>
        </authorList>
    </citation>
    <scope>NUCLEOTIDE SEQUENCE</scope>
    <source>
        <strain evidence="3">DSM 17168</strain>
    </source>
</reference>
<feature type="compositionally biased region" description="Low complexity" evidence="1">
    <location>
        <begin position="41"/>
        <end position="53"/>
    </location>
</feature>
<feature type="chain" id="PRO_5045638518" evidence="2">
    <location>
        <begin position="35"/>
        <end position="66"/>
    </location>
</feature>
<name>A0ABQ4SAK9_9HYPH</name>
<evidence type="ECO:0000256" key="2">
    <source>
        <dbReference type="SAM" id="SignalP"/>
    </source>
</evidence>
<reference evidence="3" key="2">
    <citation type="submission" date="2021-08" db="EMBL/GenBank/DDBJ databases">
        <authorList>
            <person name="Tani A."/>
            <person name="Ola A."/>
            <person name="Ogura Y."/>
            <person name="Katsura K."/>
            <person name="Hayashi T."/>
        </authorList>
    </citation>
    <scope>NUCLEOTIDE SEQUENCE</scope>
    <source>
        <strain evidence="3">DSM 17168</strain>
    </source>
</reference>
<dbReference type="EMBL" id="BPQQ01000022">
    <property type="protein sequence ID" value="GJE00152.1"/>
    <property type="molecule type" value="Genomic_DNA"/>
</dbReference>
<dbReference type="Proteomes" id="UP001055153">
    <property type="component" value="Unassembled WGS sequence"/>
</dbReference>
<feature type="compositionally biased region" description="Basic and acidic residues" evidence="1">
    <location>
        <begin position="55"/>
        <end position="66"/>
    </location>
</feature>
<comment type="caution">
    <text evidence="3">The sequence shown here is derived from an EMBL/GenBank/DDBJ whole genome shotgun (WGS) entry which is preliminary data.</text>
</comment>
<keyword evidence="2" id="KW-0732">Signal</keyword>
<sequence>MVSQAQSPNATADRRPAAAGVAVCFRPLALPALAAAVRAAAGTPRGAAGPAKAVRPADLRWEPAGE</sequence>
<protein>
    <submittedName>
        <fullName evidence="3">Uncharacterized protein</fullName>
    </submittedName>
</protein>
<gene>
    <name evidence="3" type="ORF">GMJLKIPL_2070</name>
</gene>
<keyword evidence="4" id="KW-1185">Reference proteome</keyword>